<feature type="domain" description="N-acetyltransferase" evidence="1">
    <location>
        <begin position="27"/>
        <end position="193"/>
    </location>
</feature>
<dbReference type="PANTHER" id="PTHR43792">
    <property type="entry name" value="GNAT FAMILY, PUTATIVE (AFU_ORTHOLOGUE AFUA_3G00765)-RELATED-RELATED"/>
    <property type="match status" value="1"/>
</dbReference>
<name>A0A9D1TP76_9BACT</name>
<dbReference type="SUPFAM" id="SSF55729">
    <property type="entry name" value="Acyl-CoA N-acyltransferases (Nat)"/>
    <property type="match status" value="1"/>
</dbReference>
<accession>A0A9D1TP76</accession>
<comment type="caution">
    <text evidence="2">The sequence shown here is derived from an EMBL/GenBank/DDBJ whole genome shotgun (WGS) entry which is preliminary data.</text>
</comment>
<dbReference type="GO" id="GO:0016747">
    <property type="term" value="F:acyltransferase activity, transferring groups other than amino-acyl groups"/>
    <property type="evidence" value="ECO:0007669"/>
    <property type="project" value="InterPro"/>
</dbReference>
<dbReference type="PANTHER" id="PTHR43792:SF1">
    <property type="entry name" value="N-ACETYLTRANSFERASE DOMAIN-CONTAINING PROTEIN"/>
    <property type="match status" value="1"/>
</dbReference>
<dbReference type="InterPro" id="IPR051531">
    <property type="entry name" value="N-acetyltransferase"/>
</dbReference>
<protein>
    <submittedName>
        <fullName evidence="2">GNAT family N-acetyltransferase</fullName>
    </submittedName>
</protein>
<dbReference type="EMBL" id="DXHV01000044">
    <property type="protein sequence ID" value="HIW00365.1"/>
    <property type="molecule type" value="Genomic_DNA"/>
</dbReference>
<reference evidence="2" key="2">
    <citation type="submission" date="2021-04" db="EMBL/GenBank/DDBJ databases">
        <authorList>
            <person name="Gilroy R."/>
        </authorList>
    </citation>
    <scope>NUCLEOTIDE SEQUENCE</scope>
    <source>
        <strain evidence="2">ChiHecec2B26-446</strain>
    </source>
</reference>
<dbReference type="Pfam" id="PF13302">
    <property type="entry name" value="Acetyltransf_3"/>
    <property type="match status" value="1"/>
</dbReference>
<dbReference type="InterPro" id="IPR016181">
    <property type="entry name" value="Acyl_CoA_acyltransferase"/>
</dbReference>
<proteinExistence type="predicted"/>
<organism evidence="2 3">
    <name type="scientific">Candidatus Desulfovibrio intestinipullorum</name>
    <dbReference type="NCBI Taxonomy" id="2838536"/>
    <lineage>
        <taxon>Bacteria</taxon>
        <taxon>Pseudomonadati</taxon>
        <taxon>Thermodesulfobacteriota</taxon>
        <taxon>Desulfovibrionia</taxon>
        <taxon>Desulfovibrionales</taxon>
        <taxon>Desulfovibrionaceae</taxon>
        <taxon>Desulfovibrio</taxon>
    </lineage>
</organism>
<evidence type="ECO:0000259" key="1">
    <source>
        <dbReference type="PROSITE" id="PS51186"/>
    </source>
</evidence>
<dbReference type="AlphaFoldDB" id="A0A9D1TP76"/>
<dbReference type="InterPro" id="IPR000182">
    <property type="entry name" value="GNAT_dom"/>
</dbReference>
<sequence>MQEQPLTPDSRGPGSHDPAILFRTSRLFLRPLLASDLESLYAFMQHRDNMSAWEHGFSRDEVRAWIAGQRERMARDGCSYWALHRSDSGALIGQAGLLTQNLQGHLQGQDLLEVAYILDKRFWHQGYATEAAAGCISYAFARLHAREVCATIRPDNTASLAVARRLGLQERGLTVKEYRGRSLPHLVLSLRREQWQKRSRGVS</sequence>
<evidence type="ECO:0000313" key="3">
    <source>
        <dbReference type="Proteomes" id="UP000886752"/>
    </source>
</evidence>
<gene>
    <name evidence="2" type="ORF">H9894_04175</name>
</gene>
<reference evidence="2" key="1">
    <citation type="journal article" date="2021" name="PeerJ">
        <title>Extensive microbial diversity within the chicken gut microbiome revealed by metagenomics and culture.</title>
        <authorList>
            <person name="Gilroy R."/>
            <person name="Ravi A."/>
            <person name="Getino M."/>
            <person name="Pursley I."/>
            <person name="Horton D.L."/>
            <person name="Alikhan N.F."/>
            <person name="Baker D."/>
            <person name="Gharbi K."/>
            <person name="Hall N."/>
            <person name="Watson M."/>
            <person name="Adriaenssens E.M."/>
            <person name="Foster-Nyarko E."/>
            <person name="Jarju S."/>
            <person name="Secka A."/>
            <person name="Antonio M."/>
            <person name="Oren A."/>
            <person name="Chaudhuri R.R."/>
            <person name="La Ragione R."/>
            <person name="Hildebrand F."/>
            <person name="Pallen M.J."/>
        </authorList>
    </citation>
    <scope>NUCLEOTIDE SEQUENCE</scope>
    <source>
        <strain evidence="2">ChiHecec2B26-446</strain>
    </source>
</reference>
<dbReference type="PROSITE" id="PS51186">
    <property type="entry name" value="GNAT"/>
    <property type="match status" value="1"/>
</dbReference>
<dbReference type="Proteomes" id="UP000886752">
    <property type="component" value="Unassembled WGS sequence"/>
</dbReference>
<dbReference type="Gene3D" id="3.40.630.30">
    <property type="match status" value="1"/>
</dbReference>
<evidence type="ECO:0000313" key="2">
    <source>
        <dbReference type="EMBL" id="HIW00365.1"/>
    </source>
</evidence>